<accession>A0AAU2VQL2</accession>
<reference evidence="2" key="1">
    <citation type="submission" date="2022-10" db="EMBL/GenBank/DDBJ databases">
        <title>The complete genomes of actinobacterial strains from the NBC collection.</title>
        <authorList>
            <person name="Joergensen T.S."/>
            <person name="Alvarez Arevalo M."/>
            <person name="Sterndorff E.B."/>
            <person name="Faurdal D."/>
            <person name="Vuksanovic O."/>
            <person name="Mourched A.-S."/>
            <person name="Charusanti P."/>
            <person name="Shaw S."/>
            <person name="Blin K."/>
            <person name="Weber T."/>
        </authorList>
    </citation>
    <scope>NUCLEOTIDE SEQUENCE</scope>
    <source>
        <strain evidence="2">NBC_00008</strain>
    </source>
</reference>
<keyword evidence="1" id="KW-1133">Transmembrane helix</keyword>
<name>A0AAU2VQL2_9ACTN</name>
<feature type="transmembrane region" description="Helical" evidence="1">
    <location>
        <begin position="74"/>
        <end position="93"/>
    </location>
</feature>
<feature type="transmembrane region" description="Helical" evidence="1">
    <location>
        <begin position="105"/>
        <end position="123"/>
    </location>
</feature>
<protein>
    <recommendedName>
        <fullName evidence="3">DUF2178 domain-containing protein</fullName>
    </recommendedName>
</protein>
<evidence type="ECO:0008006" key="3">
    <source>
        <dbReference type="Google" id="ProtNLM"/>
    </source>
</evidence>
<gene>
    <name evidence="2" type="ORF">OG398_16720</name>
</gene>
<feature type="transmembrane region" description="Helical" evidence="1">
    <location>
        <begin position="35"/>
        <end position="53"/>
    </location>
</feature>
<organism evidence="2">
    <name type="scientific">Streptomyces sp. NBC_00008</name>
    <dbReference type="NCBI Taxonomy" id="2903610"/>
    <lineage>
        <taxon>Bacteria</taxon>
        <taxon>Bacillati</taxon>
        <taxon>Actinomycetota</taxon>
        <taxon>Actinomycetes</taxon>
        <taxon>Kitasatosporales</taxon>
        <taxon>Streptomycetaceae</taxon>
        <taxon>Streptomyces</taxon>
    </lineage>
</organism>
<dbReference type="AlphaFoldDB" id="A0AAU2VQL2"/>
<evidence type="ECO:0000256" key="1">
    <source>
        <dbReference type="SAM" id="Phobius"/>
    </source>
</evidence>
<keyword evidence="1" id="KW-0472">Membrane</keyword>
<dbReference type="EMBL" id="CP108313">
    <property type="protein sequence ID" value="WTW69800.1"/>
    <property type="molecule type" value="Genomic_DNA"/>
</dbReference>
<proteinExistence type="predicted"/>
<evidence type="ECO:0000313" key="2">
    <source>
        <dbReference type="EMBL" id="WTW69800.1"/>
    </source>
</evidence>
<sequence>MQMTTASRSMPLVLLGVGAVSLVSAVVGGRLGVGLVIFGVMALGALALVLVSRRSETYRGLTEETDERFARMGLSAWAVTGGVLALANLGGLVGELAGGGSGSPFFWLVGLGVVAYVGSVGVLRRRM</sequence>
<keyword evidence="1" id="KW-0812">Transmembrane</keyword>